<dbReference type="AlphaFoldDB" id="A0A3P6PBV2"/>
<protein>
    <submittedName>
        <fullName evidence="1">Uncharacterized protein</fullName>
    </submittedName>
</protein>
<dbReference type="EMBL" id="UYRU01000690">
    <property type="protein sequence ID" value="VDK30557.1"/>
    <property type="molecule type" value="Genomic_DNA"/>
</dbReference>
<sequence>MTAAHCVVGALKCKYAPYGQLFSYHDVTGEHRAVMVAYHNYTQRQCPAYNVEVKGVIMHPSFTYQPSSAGFDIALLQLKCPVKPCTSEHILCADITLKAIKYTSI</sequence>
<dbReference type="InterPro" id="IPR009003">
    <property type="entry name" value="Peptidase_S1_PA"/>
</dbReference>
<dbReference type="Gene3D" id="2.40.10.10">
    <property type="entry name" value="Trypsin-like serine proteases"/>
    <property type="match status" value="1"/>
</dbReference>
<organism evidence="1 2">
    <name type="scientific">Dibothriocephalus latus</name>
    <name type="common">Fish tapeworm</name>
    <name type="synonym">Diphyllobothrium latum</name>
    <dbReference type="NCBI Taxonomy" id="60516"/>
    <lineage>
        <taxon>Eukaryota</taxon>
        <taxon>Metazoa</taxon>
        <taxon>Spiralia</taxon>
        <taxon>Lophotrochozoa</taxon>
        <taxon>Platyhelminthes</taxon>
        <taxon>Cestoda</taxon>
        <taxon>Eucestoda</taxon>
        <taxon>Diphyllobothriidea</taxon>
        <taxon>Diphyllobothriidae</taxon>
        <taxon>Dibothriocephalus</taxon>
    </lineage>
</organism>
<dbReference type="InterPro" id="IPR043504">
    <property type="entry name" value="Peptidase_S1_PA_chymotrypsin"/>
</dbReference>
<gene>
    <name evidence="1" type="ORF">DILT_LOCUS190</name>
</gene>
<dbReference type="GO" id="GO:0004252">
    <property type="term" value="F:serine-type endopeptidase activity"/>
    <property type="evidence" value="ECO:0007669"/>
    <property type="project" value="InterPro"/>
</dbReference>
<accession>A0A3P6PBV2</accession>
<name>A0A3P6PBV2_DIBLA</name>
<dbReference type="OrthoDB" id="10004439at2759"/>
<dbReference type="SUPFAM" id="SSF50494">
    <property type="entry name" value="Trypsin-like serine proteases"/>
    <property type="match status" value="1"/>
</dbReference>
<proteinExistence type="predicted"/>
<evidence type="ECO:0000313" key="1">
    <source>
        <dbReference type="EMBL" id="VDK30557.1"/>
    </source>
</evidence>
<dbReference type="GO" id="GO:0006508">
    <property type="term" value="P:proteolysis"/>
    <property type="evidence" value="ECO:0007669"/>
    <property type="project" value="InterPro"/>
</dbReference>
<evidence type="ECO:0000313" key="2">
    <source>
        <dbReference type="Proteomes" id="UP000281553"/>
    </source>
</evidence>
<dbReference type="Proteomes" id="UP000281553">
    <property type="component" value="Unassembled WGS sequence"/>
</dbReference>
<dbReference type="InterPro" id="IPR018114">
    <property type="entry name" value="TRYPSIN_HIS"/>
</dbReference>
<reference evidence="1 2" key="1">
    <citation type="submission" date="2018-11" db="EMBL/GenBank/DDBJ databases">
        <authorList>
            <consortium name="Pathogen Informatics"/>
        </authorList>
    </citation>
    <scope>NUCLEOTIDE SEQUENCE [LARGE SCALE GENOMIC DNA]</scope>
</reference>
<dbReference type="PROSITE" id="PS00134">
    <property type="entry name" value="TRYPSIN_HIS"/>
    <property type="match status" value="1"/>
</dbReference>
<keyword evidence="2" id="KW-1185">Reference proteome</keyword>